<organism evidence="10 13">
    <name type="scientific">Weissella cibaria</name>
    <dbReference type="NCBI Taxonomy" id="137591"/>
    <lineage>
        <taxon>Bacteria</taxon>
        <taxon>Bacillati</taxon>
        <taxon>Bacillota</taxon>
        <taxon>Bacilli</taxon>
        <taxon>Lactobacillales</taxon>
        <taxon>Lactobacillaceae</taxon>
        <taxon>Weissella</taxon>
    </lineage>
</organism>
<dbReference type="RefSeq" id="WP_010370847.1">
    <property type="nucleotide sequence ID" value="NZ_BJEF01000007.1"/>
</dbReference>
<feature type="domain" description="Major facilitator superfamily (MFS) profile" evidence="8">
    <location>
        <begin position="31"/>
        <end position="444"/>
    </location>
</feature>
<dbReference type="Proteomes" id="UP000193588">
    <property type="component" value="Unassembled WGS sequence"/>
</dbReference>
<feature type="transmembrane region" description="Helical" evidence="7">
    <location>
        <begin position="29"/>
        <end position="48"/>
    </location>
</feature>
<dbReference type="GeneID" id="66962933"/>
<protein>
    <submittedName>
        <fullName evidence="10">FucP protein</fullName>
    </submittedName>
    <submittedName>
        <fullName evidence="12">L-fucose:H+ symporter permease</fullName>
    </submittedName>
</protein>
<dbReference type="InterPro" id="IPR036259">
    <property type="entry name" value="MFS_trans_sf"/>
</dbReference>
<evidence type="ECO:0000313" key="13">
    <source>
        <dbReference type="Proteomes" id="UP000032287"/>
    </source>
</evidence>
<keyword evidence="13" id="KW-1185">Reference proteome</keyword>
<evidence type="ECO:0000313" key="12">
    <source>
        <dbReference type="EMBL" id="OSP90090.1"/>
    </source>
</evidence>
<feature type="transmembrane region" description="Helical" evidence="7">
    <location>
        <begin position="422"/>
        <end position="440"/>
    </location>
</feature>
<feature type="transmembrane region" description="Helical" evidence="7">
    <location>
        <begin position="310"/>
        <end position="328"/>
    </location>
</feature>
<dbReference type="InterPro" id="IPR011701">
    <property type="entry name" value="MFS"/>
</dbReference>
<dbReference type="STRING" id="137591.AO080_11045"/>
<evidence type="ECO:0000313" key="9">
    <source>
        <dbReference type="EMBL" id="AWF94936.1"/>
    </source>
</evidence>
<dbReference type="EMBL" id="NDXJ01000004">
    <property type="protein sequence ID" value="OSP90090.1"/>
    <property type="molecule type" value="Genomic_DNA"/>
</dbReference>
<evidence type="ECO:0000313" key="10">
    <source>
        <dbReference type="EMBL" id="KIU19065.1"/>
    </source>
</evidence>
<evidence type="ECO:0000313" key="11">
    <source>
        <dbReference type="EMBL" id="KIU21667.1"/>
    </source>
</evidence>
<dbReference type="Proteomes" id="UP000244870">
    <property type="component" value="Chromosome"/>
</dbReference>
<dbReference type="EMBL" id="JWHT01000047">
    <property type="protein sequence ID" value="KIU21667.1"/>
    <property type="molecule type" value="Genomic_DNA"/>
</dbReference>
<keyword evidence="3" id="KW-1003">Cell membrane</keyword>
<dbReference type="PATRIC" id="fig|137591.24.peg.1855"/>
<reference evidence="12 15" key="2">
    <citation type="submission" date="2017-04" db="EMBL/GenBank/DDBJ databases">
        <title>The genome sequence of Weissella cibaria isolated from wild Drosophila.</title>
        <authorList>
            <person name="Ricks N.J."/>
            <person name="Carroll C."/>
            <person name="Walters A."/>
            <person name="Newell P.D."/>
            <person name="Chaston J.M."/>
        </authorList>
    </citation>
    <scope>NUCLEOTIDE SEQUENCE [LARGE SCALE GENOMIC DNA]</scope>
    <source>
        <strain evidence="12 15">DmW_103</strain>
    </source>
</reference>
<feature type="transmembrane region" description="Helical" evidence="7">
    <location>
        <begin position="96"/>
        <end position="113"/>
    </location>
</feature>
<evidence type="ECO:0000256" key="7">
    <source>
        <dbReference type="SAM" id="Phobius"/>
    </source>
</evidence>
<dbReference type="PANTHER" id="PTHR43702">
    <property type="entry name" value="L-FUCOSE-PROTON SYMPORTER"/>
    <property type="match status" value="1"/>
</dbReference>
<evidence type="ECO:0000256" key="5">
    <source>
        <dbReference type="ARBA" id="ARBA00022989"/>
    </source>
</evidence>
<accession>A0A0D1LX61</accession>
<feature type="transmembrane region" description="Helical" evidence="7">
    <location>
        <begin position="119"/>
        <end position="138"/>
    </location>
</feature>
<evidence type="ECO:0000256" key="3">
    <source>
        <dbReference type="ARBA" id="ARBA00022475"/>
    </source>
</evidence>
<keyword evidence="4 7" id="KW-0812">Transmembrane</keyword>
<comment type="subcellular location">
    <subcellularLocation>
        <location evidence="1">Cell inner membrane</location>
        <topology evidence="1">Multi-pass membrane protein</topology>
    </subcellularLocation>
</comment>
<dbReference type="GO" id="GO:0015535">
    <property type="term" value="F:fucose:proton symporter activity"/>
    <property type="evidence" value="ECO:0007669"/>
    <property type="project" value="InterPro"/>
</dbReference>
<feature type="transmembrane region" description="Helical" evidence="7">
    <location>
        <begin position="358"/>
        <end position="377"/>
    </location>
</feature>
<dbReference type="Proteomes" id="UP000032287">
    <property type="component" value="Unassembled WGS sequence"/>
</dbReference>
<feature type="transmembrane region" description="Helical" evidence="7">
    <location>
        <begin position="335"/>
        <end position="352"/>
    </location>
</feature>
<sequence>MENMGAKVVRPFTKHIDELSDGYLTKTPLFQFIVISLIFPMWGAAASLNDILITQFKTVFQLNDASTAFVQSAFYGGYFLIAIPASLVIKKTSYKFAIMLGLIAYIIGAGLFFPASRVATYSMFLFAIFAIAIGLSFLETASDTYSSMLGPKKYANLRLNISAALTPLGDIAGILLGKYMIFSTGGNLATKMAGMHGAERIAYGEKMLQLTLQPYKYIIGVLIIMLLILAVTKMPSAKPKVETLAGEEATEKATLGETIKYLLGNFRYKKGILAQFVYVGMQTTVWSFTIRLALDLNKQISDADATTFMVYSYAMWFVGKVVATWFLGRYKVATVLSIYSVLGTITLLVTTFGQGMIAVYAAVFVSFFFGPQWPTIYAHTLDNVADKKYTETAGAILVMAIVGGAVWPLFQGLVSDWSGSMQLSFIVPTIAFMIVSWYFISEMKYAKEEK</sequence>
<feature type="transmembrane region" description="Helical" evidence="7">
    <location>
        <begin position="389"/>
        <end position="410"/>
    </location>
</feature>
<evidence type="ECO:0000256" key="6">
    <source>
        <dbReference type="ARBA" id="ARBA00023136"/>
    </source>
</evidence>
<evidence type="ECO:0000256" key="2">
    <source>
        <dbReference type="ARBA" id="ARBA00022448"/>
    </source>
</evidence>
<evidence type="ECO:0000313" key="14">
    <source>
        <dbReference type="Proteomes" id="UP000032289"/>
    </source>
</evidence>
<keyword evidence="5 7" id="KW-1133">Transmembrane helix</keyword>
<dbReference type="AlphaFoldDB" id="A0A0D1LX61"/>
<keyword evidence="6 7" id="KW-0472">Membrane</keyword>
<dbReference type="GO" id="GO:0005886">
    <property type="term" value="C:plasma membrane"/>
    <property type="evidence" value="ECO:0007669"/>
    <property type="project" value="UniProtKB-SubCell"/>
</dbReference>
<dbReference type="CDD" id="cd17394">
    <property type="entry name" value="MFS_FucP_like"/>
    <property type="match status" value="1"/>
</dbReference>
<dbReference type="InterPro" id="IPR050375">
    <property type="entry name" value="MFS_TsgA-like"/>
</dbReference>
<evidence type="ECO:0000256" key="1">
    <source>
        <dbReference type="ARBA" id="ARBA00004429"/>
    </source>
</evidence>
<feature type="transmembrane region" description="Helical" evidence="7">
    <location>
        <begin position="68"/>
        <end position="89"/>
    </location>
</feature>
<dbReference type="Gene3D" id="1.20.1250.20">
    <property type="entry name" value="MFS general substrate transporter like domains"/>
    <property type="match status" value="2"/>
</dbReference>
<dbReference type="EMBL" id="CP020928">
    <property type="protein sequence ID" value="AWF94936.1"/>
    <property type="molecule type" value="Genomic_DNA"/>
</dbReference>
<dbReference type="PANTHER" id="PTHR43702:SF11">
    <property type="entry name" value="L-FUCOSE-PROTON SYMPORTER"/>
    <property type="match status" value="1"/>
</dbReference>
<dbReference type="PROSITE" id="PS50850">
    <property type="entry name" value="MFS"/>
    <property type="match status" value="1"/>
</dbReference>
<name>A0A0D1LX61_9LACO</name>
<keyword evidence="2" id="KW-0813">Transport</keyword>
<proteinExistence type="predicted"/>
<dbReference type="Pfam" id="PF07690">
    <property type="entry name" value="MFS_1"/>
    <property type="match status" value="1"/>
</dbReference>
<evidence type="ECO:0000259" key="8">
    <source>
        <dbReference type="PROSITE" id="PS50850"/>
    </source>
</evidence>
<feature type="transmembrane region" description="Helical" evidence="7">
    <location>
        <begin position="215"/>
        <end position="232"/>
    </location>
</feature>
<gene>
    <name evidence="10" type="primary">fucP</name>
    <name evidence="11" type="ORF">ab3b_01912</name>
    <name evidence="9" type="ORF">B6254_0515</name>
    <name evidence="12" type="ORF">B9D04_03130</name>
    <name evidence="10" type="ORF">QX99_02351</name>
</gene>
<evidence type="ECO:0000256" key="4">
    <source>
        <dbReference type="ARBA" id="ARBA00022692"/>
    </source>
</evidence>
<evidence type="ECO:0000313" key="16">
    <source>
        <dbReference type="Proteomes" id="UP000244870"/>
    </source>
</evidence>
<reference evidence="13 14" key="1">
    <citation type="journal article" date="2015" name="Microbiology (Mosc.)">
        <title>Genomics of the Weissella cibaria species with an examination of its metabolic traits.</title>
        <authorList>
            <person name="Lynch K.M."/>
            <person name="Lucid A."/>
            <person name="Arendt E.K."/>
            <person name="Sleator R.D."/>
            <person name="Lucey B."/>
            <person name="Coffey A."/>
        </authorList>
    </citation>
    <scope>NUCLEOTIDE SEQUENCE [LARGE SCALE GENOMIC DNA]</scope>
    <source>
        <strain evidence="11 14">AB3b</strain>
        <strain evidence="10 13">MG1</strain>
    </source>
</reference>
<dbReference type="EMBL" id="JWHU01000043">
    <property type="protein sequence ID" value="KIU19065.1"/>
    <property type="molecule type" value="Genomic_DNA"/>
</dbReference>
<dbReference type="InterPro" id="IPR020846">
    <property type="entry name" value="MFS_dom"/>
</dbReference>
<dbReference type="SUPFAM" id="SSF103473">
    <property type="entry name" value="MFS general substrate transporter"/>
    <property type="match status" value="1"/>
</dbReference>
<feature type="transmembrane region" description="Helical" evidence="7">
    <location>
        <begin position="272"/>
        <end position="290"/>
    </location>
</feature>
<feature type="transmembrane region" description="Helical" evidence="7">
    <location>
        <begin position="159"/>
        <end position="182"/>
    </location>
</feature>
<reference evidence="9 16" key="3">
    <citation type="submission" date="2017-04" db="EMBL/GenBank/DDBJ databases">
        <title>Weissella cibaria strain m2 complete genome.</title>
        <authorList>
            <person name="Pan Q."/>
            <person name="Tan M."/>
            <person name="Yao F."/>
            <person name="Su S."/>
        </authorList>
    </citation>
    <scope>NUCLEOTIDE SEQUENCE [LARGE SCALE GENOMIC DNA]</scope>
    <source>
        <strain evidence="9 16">M2</strain>
    </source>
</reference>
<evidence type="ECO:0000313" key="15">
    <source>
        <dbReference type="Proteomes" id="UP000193588"/>
    </source>
</evidence>
<dbReference type="eggNOG" id="COG0738">
    <property type="taxonomic scope" value="Bacteria"/>
</dbReference>
<dbReference type="Proteomes" id="UP000032289">
    <property type="component" value="Unassembled WGS sequence"/>
</dbReference>
<dbReference type="NCBIfam" id="TIGR00885">
    <property type="entry name" value="fucP"/>
    <property type="match status" value="1"/>
</dbReference>
<dbReference type="InterPro" id="IPR005275">
    <property type="entry name" value="Lfuc_symporter_FucP"/>
</dbReference>